<keyword evidence="3" id="KW-1185">Reference proteome</keyword>
<dbReference type="EMBL" id="VFOQ01000003">
    <property type="protein sequence ID" value="TQL56440.1"/>
    <property type="molecule type" value="Genomic_DNA"/>
</dbReference>
<dbReference type="AlphaFoldDB" id="A0A542Z8C6"/>
<reference evidence="2 3" key="1">
    <citation type="submission" date="2019-06" db="EMBL/GenBank/DDBJ databases">
        <title>Sequencing the genomes of 1000 actinobacteria strains.</title>
        <authorList>
            <person name="Klenk H.-P."/>
        </authorList>
    </citation>
    <scope>NUCLEOTIDE SEQUENCE [LARGE SCALE GENOMIC DNA]</scope>
    <source>
        <strain evidence="2 3">DSM 18082</strain>
    </source>
</reference>
<evidence type="ECO:0008006" key="4">
    <source>
        <dbReference type="Google" id="ProtNLM"/>
    </source>
</evidence>
<dbReference type="Proteomes" id="UP000319514">
    <property type="component" value="Unassembled WGS sequence"/>
</dbReference>
<proteinExistence type="predicted"/>
<comment type="caution">
    <text evidence="2">The sequence shown here is derived from an EMBL/GenBank/DDBJ whole genome shotgun (WGS) entry which is preliminary data.</text>
</comment>
<feature type="transmembrane region" description="Helical" evidence="1">
    <location>
        <begin position="84"/>
        <end position="101"/>
    </location>
</feature>
<protein>
    <recommendedName>
        <fullName evidence="4">Sporulation protein YtfJ</fullName>
    </recommendedName>
</protein>
<sequence length="134" mass="14432">MKLDELMTSARDAITVRRVFAEPYEKNGVTIIAAATVTGGGGGGTGHDQNGGEGEGGGFGVSGRPAGAYIIRDDDVVWRPAVDVNRLVPVVGAVLIAWLLTRARIKRTRMRTFEHMAEQHHKVDRHKAAHHKAA</sequence>
<accession>A0A542Z8C6</accession>
<dbReference type="RefSeq" id="WP_221632712.1">
    <property type="nucleotide sequence ID" value="NZ_BAAAKX010000008.1"/>
</dbReference>
<evidence type="ECO:0000313" key="3">
    <source>
        <dbReference type="Proteomes" id="UP000319514"/>
    </source>
</evidence>
<gene>
    <name evidence="2" type="ORF">FB474_4057</name>
</gene>
<keyword evidence="1" id="KW-1133">Transmembrane helix</keyword>
<name>A0A542Z8C6_9MICO</name>
<keyword evidence="1" id="KW-0812">Transmembrane</keyword>
<evidence type="ECO:0000313" key="2">
    <source>
        <dbReference type="EMBL" id="TQL56440.1"/>
    </source>
</evidence>
<evidence type="ECO:0000256" key="1">
    <source>
        <dbReference type="SAM" id="Phobius"/>
    </source>
</evidence>
<keyword evidence="1" id="KW-0472">Membrane</keyword>
<organism evidence="2 3">
    <name type="scientific">Oryzihumus leptocrescens</name>
    <dbReference type="NCBI Taxonomy" id="297536"/>
    <lineage>
        <taxon>Bacteria</taxon>
        <taxon>Bacillati</taxon>
        <taxon>Actinomycetota</taxon>
        <taxon>Actinomycetes</taxon>
        <taxon>Micrococcales</taxon>
        <taxon>Intrasporangiaceae</taxon>
        <taxon>Oryzihumus</taxon>
    </lineage>
</organism>